<accession>A0A6A1VPK4</accession>
<dbReference type="AlphaFoldDB" id="A0A6A1VPK4"/>
<evidence type="ECO:0000256" key="1">
    <source>
        <dbReference type="SAM" id="MobiDB-lite"/>
    </source>
</evidence>
<feature type="compositionally biased region" description="Polar residues" evidence="1">
    <location>
        <begin position="357"/>
        <end position="366"/>
    </location>
</feature>
<feature type="region of interest" description="Disordered" evidence="1">
    <location>
        <begin position="186"/>
        <end position="369"/>
    </location>
</feature>
<sequence>MCFGNSAGLSYKQEKHREKKNKKEKRDKERKETKEKRETERSDGKHKEKKDKKDKHRDKKKEKEKERDKDKEKNSAPDEKRLLGQADSQTGEKLTQKEERDKGRNSIQDEKKIAGHVVGYNTTKLSERSHLAEDTKDSKFVQELGRRINDDDRATENKLVEKFTNLDQRKDEGMFKFVAKGVGTVSEGKEKNKRVDNRKIDGQGIRGEARFSGNSVVPNPLQTRVEGMSRPFQKNVERRVEEKEKAKEKDSDEKRGDKRKNKDKEKKSHGKDKDRDKERKKEEKVKAKNEDKNTQQDKLRESNKVDSIGGHNVTTAQFPKDSSKRAAAEENLKKRKEVEANGVLHANDARPNKLARPTSSSHTFSENGRILEPCQNSVIYASDRHGTAGNLKVDNKERKINGIIDKSSSVSSKKPPFASAQADQIAEASAKPPHPDSKYLSQVFAVPKMQEWSDCDDQEWLFTSNSFKSENAKVESSGVEETPQVWAEALRIESADVCALPYVIPY</sequence>
<comment type="caution">
    <text evidence="2">The sequence shown here is derived from an EMBL/GenBank/DDBJ whole genome shotgun (WGS) entry which is preliminary data.</text>
</comment>
<feature type="region of interest" description="Disordered" evidence="1">
    <location>
        <begin position="403"/>
        <end position="437"/>
    </location>
</feature>
<keyword evidence="3" id="KW-1185">Reference proteome</keyword>
<dbReference type="PANTHER" id="PTHR34660:SF3">
    <property type="entry name" value="RRM DOMAIN-CONTAINING PROTEIN"/>
    <property type="match status" value="1"/>
</dbReference>
<proteinExistence type="predicted"/>
<feature type="compositionally biased region" description="Basic residues" evidence="1">
    <location>
        <begin position="47"/>
        <end position="60"/>
    </location>
</feature>
<gene>
    <name evidence="2" type="ORF">CJ030_MR5G012370</name>
</gene>
<organism evidence="2 3">
    <name type="scientific">Morella rubra</name>
    <name type="common">Chinese bayberry</name>
    <dbReference type="NCBI Taxonomy" id="262757"/>
    <lineage>
        <taxon>Eukaryota</taxon>
        <taxon>Viridiplantae</taxon>
        <taxon>Streptophyta</taxon>
        <taxon>Embryophyta</taxon>
        <taxon>Tracheophyta</taxon>
        <taxon>Spermatophyta</taxon>
        <taxon>Magnoliopsida</taxon>
        <taxon>eudicotyledons</taxon>
        <taxon>Gunneridae</taxon>
        <taxon>Pentapetalae</taxon>
        <taxon>rosids</taxon>
        <taxon>fabids</taxon>
        <taxon>Fagales</taxon>
        <taxon>Myricaceae</taxon>
        <taxon>Morella</taxon>
    </lineage>
</organism>
<dbReference type="OrthoDB" id="1913135at2759"/>
<dbReference type="PANTHER" id="PTHR34660">
    <property type="entry name" value="MYB-LIKE PROTEIN X"/>
    <property type="match status" value="1"/>
</dbReference>
<feature type="compositionally biased region" description="Basic and acidic residues" evidence="1">
    <location>
        <begin position="61"/>
        <end position="82"/>
    </location>
</feature>
<reference evidence="2 3" key="1">
    <citation type="journal article" date="2019" name="Plant Biotechnol. J.">
        <title>The red bayberry genome and genetic basis of sex determination.</title>
        <authorList>
            <person name="Jia H.M."/>
            <person name="Jia H.J."/>
            <person name="Cai Q.L."/>
            <person name="Wang Y."/>
            <person name="Zhao H.B."/>
            <person name="Yang W.F."/>
            <person name="Wang G.Y."/>
            <person name="Li Y.H."/>
            <person name="Zhan D.L."/>
            <person name="Shen Y.T."/>
            <person name="Niu Q.F."/>
            <person name="Chang L."/>
            <person name="Qiu J."/>
            <person name="Zhao L."/>
            <person name="Xie H.B."/>
            <person name="Fu W.Y."/>
            <person name="Jin J."/>
            <person name="Li X.W."/>
            <person name="Jiao Y."/>
            <person name="Zhou C.C."/>
            <person name="Tu T."/>
            <person name="Chai C.Y."/>
            <person name="Gao J.L."/>
            <person name="Fan L.J."/>
            <person name="van de Weg E."/>
            <person name="Wang J.Y."/>
            <person name="Gao Z.S."/>
        </authorList>
    </citation>
    <scope>NUCLEOTIDE SEQUENCE [LARGE SCALE GENOMIC DNA]</scope>
    <source>
        <tissue evidence="2">Leaves</tissue>
    </source>
</reference>
<feature type="region of interest" description="Disordered" evidence="1">
    <location>
        <begin position="1"/>
        <end position="114"/>
    </location>
</feature>
<protein>
    <recommendedName>
        <fullName evidence="4">Myb-like protein X</fullName>
    </recommendedName>
</protein>
<name>A0A6A1VPK4_9ROSI</name>
<feature type="compositionally biased region" description="Polar residues" evidence="1">
    <location>
        <begin position="212"/>
        <end position="222"/>
    </location>
</feature>
<feature type="compositionally biased region" description="Basic and acidic residues" evidence="1">
    <location>
        <begin position="235"/>
        <end position="304"/>
    </location>
</feature>
<feature type="compositionally biased region" description="Basic and acidic residues" evidence="1">
    <location>
        <begin position="321"/>
        <end position="339"/>
    </location>
</feature>
<dbReference type="EMBL" id="RXIC02000023">
    <property type="protein sequence ID" value="KAB1213588.1"/>
    <property type="molecule type" value="Genomic_DNA"/>
</dbReference>
<dbReference type="Proteomes" id="UP000516437">
    <property type="component" value="Chromosome 5"/>
</dbReference>
<evidence type="ECO:0000313" key="3">
    <source>
        <dbReference type="Proteomes" id="UP000516437"/>
    </source>
</evidence>
<evidence type="ECO:0008006" key="4">
    <source>
        <dbReference type="Google" id="ProtNLM"/>
    </source>
</evidence>
<feature type="compositionally biased region" description="Basic and acidic residues" evidence="1">
    <location>
        <begin position="187"/>
        <end position="201"/>
    </location>
</feature>
<feature type="compositionally biased region" description="Basic and acidic residues" evidence="1">
    <location>
        <begin position="94"/>
        <end position="113"/>
    </location>
</feature>
<evidence type="ECO:0000313" key="2">
    <source>
        <dbReference type="EMBL" id="KAB1213588.1"/>
    </source>
</evidence>
<feature type="compositionally biased region" description="Basic and acidic residues" evidence="1">
    <location>
        <begin position="24"/>
        <end position="46"/>
    </location>
</feature>